<organism evidence="1">
    <name type="scientific">uncultured marine phage</name>
    <dbReference type="NCBI Taxonomy" id="707152"/>
    <lineage>
        <taxon>Viruses</taxon>
        <taxon>environmental samples</taxon>
    </lineage>
</organism>
<protein>
    <submittedName>
        <fullName evidence="1">Uncharacterized protein</fullName>
    </submittedName>
</protein>
<evidence type="ECO:0000313" key="1">
    <source>
        <dbReference type="EMBL" id="CAG7580154.1"/>
    </source>
</evidence>
<proteinExistence type="predicted"/>
<accession>A0A8D9C9Q6</accession>
<gene>
    <name evidence="1" type="ORF">SLAVMIC_00274</name>
</gene>
<name>A0A8D9C9Q6_9VIRU</name>
<sequence length="100" mass="12059">MEFEFNPFRKIKIRSFKRKKLRTERTKKERTYKIHFTFVLQDDGKNHNIENLQIIIPASSAFDAKQRLTKHLQNKVSFNIHDMEVTYDPNEDEDLDETNS</sequence>
<dbReference type="EMBL" id="OU342829">
    <property type="protein sequence ID" value="CAG7580154.1"/>
    <property type="molecule type" value="Genomic_DNA"/>
</dbReference>
<reference evidence="1" key="1">
    <citation type="submission" date="2021-06" db="EMBL/GenBank/DDBJ databases">
        <authorList>
            <person name="Gannon L."/>
            <person name="Redgwell R T."/>
            <person name="Michniewski S."/>
            <person name="Harrison D C."/>
            <person name="Millard A."/>
        </authorList>
    </citation>
    <scope>NUCLEOTIDE SEQUENCE</scope>
</reference>